<dbReference type="Pfam" id="PF13450">
    <property type="entry name" value="NAD_binding_8"/>
    <property type="match status" value="1"/>
</dbReference>
<accession>A0A9N9YAB4</accession>
<gene>
    <name evidence="2" type="ORF">CBYS24578_00003621</name>
</gene>
<dbReference type="OrthoDB" id="68575at2759"/>
<reference evidence="2" key="1">
    <citation type="submission" date="2021-10" db="EMBL/GenBank/DDBJ databases">
        <authorList>
            <person name="Piombo E."/>
        </authorList>
    </citation>
    <scope>NUCLEOTIDE SEQUENCE</scope>
</reference>
<organism evidence="2 3">
    <name type="scientific">Clonostachys byssicola</name>
    <dbReference type="NCBI Taxonomy" id="160290"/>
    <lineage>
        <taxon>Eukaryota</taxon>
        <taxon>Fungi</taxon>
        <taxon>Dikarya</taxon>
        <taxon>Ascomycota</taxon>
        <taxon>Pezizomycotina</taxon>
        <taxon>Sordariomycetes</taxon>
        <taxon>Hypocreomycetidae</taxon>
        <taxon>Hypocreales</taxon>
        <taxon>Bionectriaceae</taxon>
        <taxon>Clonostachys</taxon>
    </lineage>
</organism>
<name>A0A9N9YAB4_9HYPO</name>
<keyword evidence="1" id="KW-0732">Signal</keyword>
<sequence length="495" mass="54519">MRSHLALAGLGLALLASAKNWSIIEINDGQWSDVLERDVCVIGGGASGVHAAVSLVDANKTVVVVERNNRLGGHTHTYTDPETGALVDIGVVVYQPKPVVTDFFGKFGVPLLNMSSVPWNVPGQPANKSQPAAMYNTIRRDTDFRDGSEVVREQQPDVVEALARFRQVVSQYDYVLHGYDLPDPVPEDLYTPFGAFVDKYNLTAAFSTIYQVGQGMGDMLHVPTIYVIKYFNAGDEQALYEGYLTHVHGNNSEIYYKAGEYIKPSNVLLESSVISVNRKNTTSGRAEILVSSRDTGLKLLQCSQVVLAIPPHLSNLRGWDLTPEEHAVFSEYITSNGYWTGLVKNVGMNQTVSHYNAAATSPYNIPVLPALYALAPVGTIEDAWWIKFSANNPTLTDAQVQSYVARQINTLQKSVGVPVTEPEWLIFQSHNPFHLQVAPEAIKDGFYKKLNALQGGLGGKMFYTGAAFHTHYSTLLWRFNKEVLLPKILGGSARR</sequence>
<dbReference type="Gene3D" id="3.30.70.1990">
    <property type="match status" value="1"/>
</dbReference>
<evidence type="ECO:0000256" key="1">
    <source>
        <dbReference type="SAM" id="SignalP"/>
    </source>
</evidence>
<feature type="chain" id="PRO_5040369624" description="Amine oxidase domain-containing protein" evidence="1">
    <location>
        <begin position="19"/>
        <end position="495"/>
    </location>
</feature>
<feature type="signal peptide" evidence="1">
    <location>
        <begin position="1"/>
        <end position="18"/>
    </location>
</feature>
<dbReference type="GO" id="GO:0016491">
    <property type="term" value="F:oxidoreductase activity"/>
    <property type="evidence" value="ECO:0007669"/>
    <property type="project" value="UniProtKB-ARBA"/>
</dbReference>
<dbReference type="Gene3D" id="1.10.405.20">
    <property type="match status" value="1"/>
</dbReference>
<proteinExistence type="predicted"/>
<dbReference type="AlphaFoldDB" id="A0A9N9YAB4"/>
<dbReference type="PANTHER" id="PTHR43563">
    <property type="entry name" value="AMINE OXIDASE"/>
    <property type="match status" value="1"/>
</dbReference>
<dbReference type="EMBL" id="CABFNO020001546">
    <property type="protein sequence ID" value="CAG9998325.1"/>
    <property type="molecule type" value="Genomic_DNA"/>
</dbReference>
<dbReference type="InterPro" id="IPR050703">
    <property type="entry name" value="Flavin_MAO"/>
</dbReference>
<evidence type="ECO:0000313" key="3">
    <source>
        <dbReference type="Proteomes" id="UP000754883"/>
    </source>
</evidence>
<evidence type="ECO:0008006" key="4">
    <source>
        <dbReference type="Google" id="ProtNLM"/>
    </source>
</evidence>
<comment type="caution">
    <text evidence="2">The sequence shown here is derived from an EMBL/GenBank/DDBJ whole genome shotgun (WGS) entry which is preliminary data.</text>
</comment>
<dbReference type="PANTHER" id="PTHR43563:SF1">
    <property type="entry name" value="AMINE OXIDASE [FLAVIN-CONTAINING] B"/>
    <property type="match status" value="1"/>
</dbReference>
<dbReference type="SUPFAM" id="SSF51905">
    <property type="entry name" value="FAD/NAD(P)-binding domain"/>
    <property type="match status" value="1"/>
</dbReference>
<dbReference type="InterPro" id="IPR036188">
    <property type="entry name" value="FAD/NAD-bd_sf"/>
</dbReference>
<dbReference type="Proteomes" id="UP000754883">
    <property type="component" value="Unassembled WGS sequence"/>
</dbReference>
<protein>
    <recommendedName>
        <fullName evidence="4">Amine oxidase domain-containing protein</fullName>
    </recommendedName>
</protein>
<evidence type="ECO:0000313" key="2">
    <source>
        <dbReference type="EMBL" id="CAG9998325.1"/>
    </source>
</evidence>
<keyword evidence="3" id="KW-1185">Reference proteome</keyword>
<dbReference type="Gene3D" id="3.50.50.60">
    <property type="entry name" value="FAD/NAD(P)-binding domain"/>
    <property type="match status" value="1"/>
</dbReference>